<feature type="region of interest" description="Disordered" evidence="1">
    <location>
        <begin position="1"/>
        <end position="53"/>
    </location>
</feature>
<gene>
    <name evidence="2" type="ORF">G6011_04096</name>
</gene>
<dbReference type="EMBL" id="JAANER010000002">
    <property type="protein sequence ID" value="KAG9194061.1"/>
    <property type="molecule type" value="Genomic_DNA"/>
</dbReference>
<organism evidence="2 3">
    <name type="scientific">Alternaria panax</name>
    <dbReference type="NCBI Taxonomy" id="48097"/>
    <lineage>
        <taxon>Eukaryota</taxon>
        <taxon>Fungi</taxon>
        <taxon>Dikarya</taxon>
        <taxon>Ascomycota</taxon>
        <taxon>Pezizomycotina</taxon>
        <taxon>Dothideomycetes</taxon>
        <taxon>Pleosporomycetidae</taxon>
        <taxon>Pleosporales</taxon>
        <taxon>Pleosporineae</taxon>
        <taxon>Pleosporaceae</taxon>
        <taxon>Alternaria</taxon>
        <taxon>Alternaria sect. Panax</taxon>
    </lineage>
</organism>
<proteinExistence type="predicted"/>
<keyword evidence="3" id="KW-1185">Reference proteome</keyword>
<sequence length="122" mass="13674">MATNVPQSREAVESLMKPRQEATPTTQPVIEAAEGPEFRSARASVESNPVTAAPPRYYSLNQNVWAKLKVGGDLVPVVAYVAEGREDGKGGWEYRLVDDEKQPIRIENETWFSEAQLNDWQK</sequence>
<reference evidence="2" key="1">
    <citation type="submission" date="2021-07" db="EMBL/GenBank/DDBJ databases">
        <title>Genome Resource of American Ginseng Black Spot Pathogen Alternaria panax.</title>
        <authorList>
            <person name="Qiu C."/>
            <person name="Wang W."/>
            <person name="Liu Z."/>
        </authorList>
    </citation>
    <scope>NUCLEOTIDE SEQUENCE</scope>
    <source>
        <strain evidence="2">BNCC115425</strain>
    </source>
</reference>
<accession>A0AAD4NS57</accession>
<dbReference type="Proteomes" id="UP001199106">
    <property type="component" value="Unassembled WGS sequence"/>
</dbReference>
<feature type="compositionally biased region" description="Basic and acidic residues" evidence="1">
    <location>
        <begin position="10"/>
        <end position="20"/>
    </location>
</feature>
<evidence type="ECO:0000313" key="2">
    <source>
        <dbReference type="EMBL" id="KAG9194061.1"/>
    </source>
</evidence>
<dbReference type="AlphaFoldDB" id="A0AAD4NS57"/>
<evidence type="ECO:0000313" key="3">
    <source>
        <dbReference type="Proteomes" id="UP001199106"/>
    </source>
</evidence>
<protein>
    <submittedName>
        <fullName evidence="2">Uncharacterized protein</fullName>
    </submittedName>
</protein>
<evidence type="ECO:0000256" key="1">
    <source>
        <dbReference type="SAM" id="MobiDB-lite"/>
    </source>
</evidence>
<comment type="caution">
    <text evidence="2">The sequence shown here is derived from an EMBL/GenBank/DDBJ whole genome shotgun (WGS) entry which is preliminary data.</text>
</comment>
<name>A0AAD4NS57_9PLEO</name>